<dbReference type="AlphaFoldDB" id="A0A3G8H4I9"/>
<gene>
    <name evidence="1" type="ORF">EHF44_09490</name>
</gene>
<evidence type="ECO:0000313" key="1">
    <source>
        <dbReference type="EMBL" id="AZG15316.1"/>
    </source>
</evidence>
<dbReference type="GO" id="GO:0043683">
    <property type="term" value="P:type IV pilus assembly"/>
    <property type="evidence" value="ECO:0007669"/>
    <property type="project" value="InterPro"/>
</dbReference>
<dbReference type="Proteomes" id="UP000270411">
    <property type="component" value="Chromosome 1"/>
</dbReference>
<organism evidence="1 2">
    <name type="scientific">Cupriavidus pauculus</name>
    <dbReference type="NCBI Taxonomy" id="82633"/>
    <lineage>
        <taxon>Bacteria</taxon>
        <taxon>Pseudomonadati</taxon>
        <taxon>Pseudomonadota</taxon>
        <taxon>Betaproteobacteria</taxon>
        <taxon>Burkholderiales</taxon>
        <taxon>Burkholderiaceae</taxon>
        <taxon>Cupriavidus</taxon>
    </lineage>
</organism>
<dbReference type="KEGG" id="cpau:EHF44_09490"/>
<dbReference type="InterPro" id="IPR032092">
    <property type="entry name" value="PilW"/>
</dbReference>
<dbReference type="EMBL" id="CP033969">
    <property type="protein sequence ID" value="AZG15316.1"/>
    <property type="molecule type" value="Genomic_DNA"/>
</dbReference>
<evidence type="ECO:0000313" key="2">
    <source>
        <dbReference type="Proteomes" id="UP000270411"/>
    </source>
</evidence>
<dbReference type="Pfam" id="PF16074">
    <property type="entry name" value="PilW"/>
    <property type="match status" value="1"/>
</dbReference>
<reference evidence="2" key="1">
    <citation type="submission" date="2018-11" db="EMBL/GenBank/DDBJ databases">
        <title>FDA dAtabase for Regulatory Grade micrObial Sequences (FDA-ARGOS): Supporting development and validation of Infectious Disease Dx tests.</title>
        <authorList>
            <person name="Goldberg B."/>
            <person name="Campos J."/>
            <person name="Tallon L."/>
            <person name="Sadzewicz L."/>
            <person name="Zhao X."/>
            <person name="Vavikolanu K."/>
            <person name="Mehta A."/>
            <person name="Aluvathingal J."/>
            <person name="Nadendla S."/>
            <person name="Geyer C."/>
            <person name="Nandy P."/>
            <person name="Yan Y."/>
            <person name="Sichtig H."/>
        </authorList>
    </citation>
    <scope>NUCLEOTIDE SEQUENCE [LARGE SCALE GENOMIC DNA]</scope>
    <source>
        <strain evidence="2">FDAARGOS_614</strain>
    </source>
</reference>
<sequence length="298" mass="31521">MVGVALGMLAMLAVLACLQVVRDAYASVVDSVLIEERGQRALAIVSHAIRQAGWIPAHVALAPAHAAPASPVEGRDDCALPWLQSGLQSGLQCGRSGVHASDALLVHVSGSGLTADPTLPDGTMTDCGGYPLPARAVAAEGSRPPYHASANLFYIGTGGDGVPQLLCRYPSRQGNRVRSDAHTAGTLVRGVETMQLRYGVDIDGDGALDRFVPADAWHAQGPGGWHRVRAVQIALVVRGDRPTLAPGTVQTLRLFPMDGTDTADAYTFQPTTHSRLRRRAFLTTVRLRNPSPCQEALC</sequence>
<protein>
    <submittedName>
        <fullName evidence="1">Pilus assembly protein PilW</fullName>
    </submittedName>
</protein>
<proteinExistence type="predicted"/>
<dbReference type="OrthoDB" id="8780389at2"/>
<name>A0A3G8H4I9_9BURK</name>
<accession>A0A3G8H4I9</accession>